<gene>
    <name evidence="2" type="ORF">CA260_14925</name>
</gene>
<dbReference type="Gene3D" id="3.40.50.1820">
    <property type="entry name" value="alpha/beta hydrolase"/>
    <property type="match status" value="1"/>
</dbReference>
<keyword evidence="3" id="KW-1185">Reference proteome</keyword>
<protein>
    <recommendedName>
        <fullName evidence="1">Serine aminopeptidase S33 domain-containing protein</fullName>
    </recommendedName>
</protein>
<feature type="domain" description="Serine aminopeptidase S33" evidence="1">
    <location>
        <begin position="81"/>
        <end position="176"/>
    </location>
</feature>
<name>A0A328P5R3_9GAMM</name>
<dbReference type="InterPro" id="IPR053145">
    <property type="entry name" value="AB_hydrolase_Est10"/>
</dbReference>
<dbReference type="InterPro" id="IPR022742">
    <property type="entry name" value="Hydrolase_4"/>
</dbReference>
<accession>A0A328P5R3</accession>
<comment type="caution">
    <text evidence="2">The sequence shown here is derived from an EMBL/GenBank/DDBJ whole genome shotgun (WGS) entry which is preliminary data.</text>
</comment>
<dbReference type="Proteomes" id="UP000248926">
    <property type="component" value="Unassembled WGS sequence"/>
</dbReference>
<dbReference type="GO" id="GO:0052689">
    <property type="term" value="F:carboxylic ester hydrolase activity"/>
    <property type="evidence" value="ECO:0007669"/>
    <property type="project" value="TreeGrafter"/>
</dbReference>
<dbReference type="Pfam" id="PF12146">
    <property type="entry name" value="Hydrolase_4"/>
    <property type="match status" value="1"/>
</dbReference>
<dbReference type="AlphaFoldDB" id="A0A328P5R3"/>
<evidence type="ECO:0000259" key="1">
    <source>
        <dbReference type="Pfam" id="PF12146"/>
    </source>
</evidence>
<reference evidence="2 3" key="1">
    <citation type="journal article" date="2018" name="Genet. Mol. Biol.">
        <title>The genome sequence of Dyella jiangningensis FCAV SCS01 from a lignocellulose-decomposing microbial consortium metagenome reveals potential for biotechnological applications.</title>
        <authorList>
            <person name="Desiderato J.G."/>
            <person name="Alvarenga D.O."/>
            <person name="Constancio M.T.L."/>
            <person name="Alves L.M.C."/>
            <person name="Varani A.M."/>
        </authorList>
    </citation>
    <scope>NUCLEOTIDE SEQUENCE [LARGE SCALE GENOMIC DNA]</scope>
    <source>
        <strain evidence="2 3">FCAV SCS01</strain>
    </source>
</reference>
<evidence type="ECO:0000313" key="2">
    <source>
        <dbReference type="EMBL" id="RAO75945.1"/>
    </source>
</evidence>
<sequence>MRVACNGEGEVSGLRFLPMPSSVSTEALGTGERRLAVSTPLGPLPGILTLPAGEGPFPVVVLVAGSGPHDGDETIGPNKPFRDIAQGLAAAGIASLRYDKRSLTYATRMAATTDVTIDDEVTDDALTATRLAGSQPGIDPHRVFVLGHSLGAYMAPRIGQRNPGLAGLVLLAAPARSLLDVQAQQVREVGKRRGMSDEQVAHGLKAIADEKQWLAEAGVGKHPTGSFEGVPQSYQLSLRDYDVVAVAKGLHVPLLLLQGGSDFQVSPQQDFARWQSALAGRPQVTFHRYDGLSHLFMPAGSSGTPADYQAPAHVDDQVIRDISNWVKAQPPRR</sequence>
<organism evidence="2 3">
    <name type="scientific">Dyella jiangningensis</name>
    <dbReference type="NCBI Taxonomy" id="1379159"/>
    <lineage>
        <taxon>Bacteria</taxon>
        <taxon>Pseudomonadati</taxon>
        <taxon>Pseudomonadota</taxon>
        <taxon>Gammaproteobacteria</taxon>
        <taxon>Lysobacterales</taxon>
        <taxon>Rhodanobacteraceae</taxon>
        <taxon>Dyella</taxon>
    </lineage>
</organism>
<dbReference type="SUPFAM" id="SSF53474">
    <property type="entry name" value="alpha/beta-Hydrolases"/>
    <property type="match status" value="1"/>
</dbReference>
<dbReference type="PANTHER" id="PTHR43265:SF1">
    <property type="entry name" value="ESTERASE ESTD"/>
    <property type="match status" value="1"/>
</dbReference>
<evidence type="ECO:0000313" key="3">
    <source>
        <dbReference type="Proteomes" id="UP000248926"/>
    </source>
</evidence>
<dbReference type="PANTHER" id="PTHR43265">
    <property type="entry name" value="ESTERASE ESTD"/>
    <property type="match status" value="1"/>
</dbReference>
<proteinExistence type="predicted"/>
<dbReference type="InterPro" id="IPR029058">
    <property type="entry name" value="AB_hydrolase_fold"/>
</dbReference>
<dbReference type="EMBL" id="NFZS01000004">
    <property type="protein sequence ID" value="RAO75945.1"/>
    <property type="molecule type" value="Genomic_DNA"/>
</dbReference>